<protein>
    <submittedName>
        <fullName evidence="2">Uncharacterized protein</fullName>
    </submittedName>
</protein>
<dbReference type="OrthoDB" id="4838853at2759"/>
<keyword evidence="1" id="KW-0812">Transmembrane</keyword>
<dbReference type="Proteomes" id="UP000054270">
    <property type="component" value="Unassembled WGS sequence"/>
</dbReference>
<dbReference type="AlphaFoldDB" id="A0A0D2P3P6"/>
<evidence type="ECO:0000313" key="2">
    <source>
        <dbReference type="EMBL" id="KJA23286.1"/>
    </source>
</evidence>
<sequence>MPTTTTTAQSESTHPALPALHFSYSRRNIFLHALFLLTCNLIIPLNLFYSLVSPTKLTPKAVIGISSAALGISPCFDYPMRLYRLFRRALRDLVHSEMTLGGTWTSLCGHIPLPSSSLPSHLLLPQQSHCRKWHSILTCTIIM</sequence>
<dbReference type="EMBL" id="KN817544">
    <property type="protein sequence ID" value="KJA23286.1"/>
    <property type="molecule type" value="Genomic_DNA"/>
</dbReference>
<feature type="transmembrane region" description="Helical" evidence="1">
    <location>
        <begin position="29"/>
        <end position="49"/>
    </location>
</feature>
<name>A0A0D2P3P6_HYPSF</name>
<evidence type="ECO:0000256" key="1">
    <source>
        <dbReference type="SAM" id="Phobius"/>
    </source>
</evidence>
<organism evidence="2 3">
    <name type="scientific">Hypholoma sublateritium (strain FD-334 SS-4)</name>
    <dbReference type="NCBI Taxonomy" id="945553"/>
    <lineage>
        <taxon>Eukaryota</taxon>
        <taxon>Fungi</taxon>
        <taxon>Dikarya</taxon>
        <taxon>Basidiomycota</taxon>
        <taxon>Agaricomycotina</taxon>
        <taxon>Agaricomycetes</taxon>
        <taxon>Agaricomycetidae</taxon>
        <taxon>Agaricales</taxon>
        <taxon>Agaricineae</taxon>
        <taxon>Strophariaceae</taxon>
        <taxon>Hypholoma</taxon>
    </lineage>
</organism>
<feature type="transmembrane region" description="Helical" evidence="1">
    <location>
        <begin position="61"/>
        <end position="80"/>
    </location>
</feature>
<dbReference type="STRING" id="945553.A0A0D2P3P6"/>
<keyword evidence="3" id="KW-1185">Reference proteome</keyword>
<accession>A0A0D2P3P6</accession>
<keyword evidence="1" id="KW-0472">Membrane</keyword>
<gene>
    <name evidence="2" type="ORF">HYPSUDRAFT_597000</name>
</gene>
<evidence type="ECO:0000313" key="3">
    <source>
        <dbReference type="Proteomes" id="UP000054270"/>
    </source>
</evidence>
<proteinExistence type="predicted"/>
<reference evidence="3" key="1">
    <citation type="submission" date="2014-04" db="EMBL/GenBank/DDBJ databases">
        <title>Evolutionary Origins and Diversification of the Mycorrhizal Mutualists.</title>
        <authorList>
            <consortium name="DOE Joint Genome Institute"/>
            <consortium name="Mycorrhizal Genomics Consortium"/>
            <person name="Kohler A."/>
            <person name="Kuo A."/>
            <person name="Nagy L.G."/>
            <person name="Floudas D."/>
            <person name="Copeland A."/>
            <person name="Barry K.W."/>
            <person name="Cichocki N."/>
            <person name="Veneault-Fourrey C."/>
            <person name="LaButti K."/>
            <person name="Lindquist E.A."/>
            <person name="Lipzen A."/>
            <person name="Lundell T."/>
            <person name="Morin E."/>
            <person name="Murat C."/>
            <person name="Riley R."/>
            <person name="Ohm R."/>
            <person name="Sun H."/>
            <person name="Tunlid A."/>
            <person name="Henrissat B."/>
            <person name="Grigoriev I.V."/>
            <person name="Hibbett D.S."/>
            <person name="Martin F."/>
        </authorList>
    </citation>
    <scope>NUCLEOTIDE SEQUENCE [LARGE SCALE GENOMIC DNA]</scope>
    <source>
        <strain evidence="3">FD-334 SS-4</strain>
    </source>
</reference>
<keyword evidence="1" id="KW-1133">Transmembrane helix</keyword>